<dbReference type="OrthoDB" id="9785276at2"/>
<feature type="binding site" evidence="5">
    <location>
        <position position="85"/>
    </location>
    <ligand>
        <name>FAD</name>
        <dbReference type="ChEBI" id="CHEBI:57692"/>
    </ligand>
</feature>
<dbReference type="GO" id="GO:0050660">
    <property type="term" value="F:flavin adenine dinucleotide binding"/>
    <property type="evidence" value="ECO:0007669"/>
    <property type="project" value="InterPro"/>
</dbReference>
<evidence type="ECO:0000259" key="7">
    <source>
        <dbReference type="PROSITE" id="PS00623"/>
    </source>
</evidence>
<evidence type="ECO:0000256" key="6">
    <source>
        <dbReference type="RuleBase" id="RU003968"/>
    </source>
</evidence>
<dbReference type="SUPFAM" id="SSF54373">
    <property type="entry name" value="FAD-linked reductases, C-terminal domain"/>
    <property type="match status" value="1"/>
</dbReference>
<evidence type="ECO:0000313" key="9">
    <source>
        <dbReference type="Proteomes" id="UP000198588"/>
    </source>
</evidence>
<dbReference type="InterPro" id="IPR012132">
    <property type="entry name" value="GMC_OxRdtase"/>
</dbReference>
<dbReference type="PANTHER" id="PTHR11552:SF147">
    <property type="entry name" value="CHOLINE DEHYDROGENASE, MITOCHONDRIAL"/>
    <property type="match status" value="1"/>
</dbReference>
<dbReference type="AlphaFoldDB" id="A0A1G5Z8Q7"/>
<evidence type="ECO:0000256" key="3">
    <source>
        <dbReference type="ARBA" id="ARBA00022630"/>
    </source>
</evidence>
<dbReference type="InterPro" id="IPR007867">
    <property type="entry name" value="GMC_OxRtase_C"/>
</dbReference>
<dbReference type="RefSeq" id="WP_091582299.1">
    <property type="nucleotide sequence ID" value="NZ_FMXM01000015.1"/>
</dbReference>
<dbReference type="PROSITE" id="PS51257">
    <property type="entry name" value="PROKAR_LIPOPROTEIN"/>
    <property type="match status" value="1"/>
</dbReference>
<evidence type="ECO:0000256" key="2">
    <source>
        <dbReference type="ARBA" id="ARBA00010790"/>
    </source>
</evidence>
<comment type="similarity">
    <text evidence="2 6">Belongs to the GMC oxidoreductase family.</text>
</comment>
<dbReference type="EMBL" id="FMXM01000015">
    <property type="protein sequence ID" value="SDA91258.1"/>
    <property type="molecule type" value="Genomic_DNA"/>
</dbReference>
<dbReference type="SUPFAM" id="SSF51905">
    <property type="entry name" value="FAD/NAD(P)-binding domain"/>
    <property type="match status" value="1"/>
</dbReference>
<dbReference type="Gene3D" id="3.50.50.60">
    <property type="entry name" value="FAD/NAD(P)-binding domain"/>
    <property type="match status" value="1"/>
</dbReference>
<dbReference type="STRING" id="1165689.SAMN02927914_04480"/>
<reference evidence="8 9" key="1">
    <citation type="submission" date="2016-10" db="EMBL/GenBank/DDBJ databases">
        <authorList>
            <person name="de Groot N.N."/>
        </authorList>
    </citation>
    <scope>NUCLEOTIDE SEQUENCE [LARGE SCALE GENOMIC DNA]</scope>
    <source>
        <strain evidence="8 9">CGMCC 1.12097</strain>
    </source>
</reference>
<dbReference type="PIRSF" id="PIRSF000137">
    <property type="entry name" value="Alcohol_oxidase"/>
    <property type="match status" value="1"/>
</dbReference>
<dbReference type="NCBIfam" id="NF002550">
    <property type="entry name" value="PRK02106.1"/>
    <property type="match status" value="1"/>
</dbReference>
<evidence type="ECO:0000256" key="4">
    <source>
        <dbReference type="ARBA" id="ARBA00022827"/>
    </source>
</evidence>
<accession>A0A1G5Z8Q7</accession>
<organism evidence="8 9">
    <name type="scientific">Mesorhizobium qingshengii</name>
    <dbReference type="NCBI Taxonomy" id="1165689"/>
    <lineage>
        <taxon>Bacteria</taxon>
        <taxon>Pseudomonadati</taxon>
        <taxon>Pseudomonadota</taxon>
        <taxon>Alphaproteobacteria</taxon>
        <taxon>Hyphomicrobiales</taxon>
        <taxon>Phyllobacteriaceae</taxon>
        <taxon>Mesorhizobium</taxon>
    </lineage>
</organism>
<dbReference type="PROSITE" id="PS00623">
    <property type="entry name" value="GMC_OXRED_1"/>
    <property type="match status" value="1"/>
</dbReference>
<feature type="domain" description="Glucose-methanol-choline oxidoreductase N-terminal" evidence="7">
    <location>
        <begin position="83"/>
        <end position="106"/>
    </location>
</feature>
<comment type="cofactor">
    <cofactor evidence="1 5">
        <name>FAD</name>
        <dbReference type="ChEBI" id="CHEBI:57692"/>
    </cofactor>
</comment>
<evidence type="ECO:0000256" key="1">
    <source>
        <dbReference type="ARBA" id="ARBA00001974"/>
    </source>
</evidence>
<dbReference type="GO" id="GO:0016614">
    <property type="term" value="F:oxidoreductase activity, acting on CH-OH group of donors"/>
    <property type="evidence" value="ECO:0007669"/>
    <property type="project" value="InterPro"/>
</dbReference>
<dbReference type="Gene3D" id="3.30.560.10">
    <property type="entry name" value="Glucose Oxidase, domain 3"/>
    <property type="match status" value="1"/>
</dbReference>
<name>A0A1G5Z8Q7_9HYPH</name>
<protein>
    <submittedName>
        <fullName evidence="8">Choline dehydrogenase</fullName>
    </submittedName>
</protein>
<keyword evidence="4 5" id="KW-0274">FAD</keyword>
<evidence type="ECO:0000256" key="5">
    <source>
        <dbReference type="PIRSR" id="PIRSR000137-2"/>
    </source>
</evidence>
<proteinExistence type="inferred from homology"/>
<keyword evidence="3 6" id="KW-0285">Flavoprotein</keyword>
<gene>
    <name evidence="8" type="ORF">SAMN02927914_04480</name>
</gene>
<dbReference type="InterPro" id="IPR000172">
    <property type="entry name" value="GMC_OxRdtase_N"/>
</dbReference>
<dbReference type="Pfam" id="PF00732">
    <property type="entry name" value="GMC_oxred_N"/>
    <property type="match status" value="1"/>
</dbReference>
<dbReference type="Pfam" id="PF05199">
    <property type="entry name" value="GMC_oxred_C"/>
    <property type="match status" value="1"/>
</dbReference>
<sequence length="540" mass="59136">MERETYDYIIVGAGSAGCTLAYRLSEDADVRVLVLEAGGWDSNPLIHIPLGWPRLLLKRIDDWMYFSEPQPEIGNRPMEFARGKVIGGSSSVNAMAYVRGNRADYDRWAASGLQGWSYNEVLPYFRRQETWEGGADAYRGGGGPLTTRFSRYNDPLVEAFTAAGLAAGHPYTSDYNGAQQEGFGEWQFTIKDGRRCSAAAAYLKPALRRQNVTLKLKALATQIEFENDRATGVRYLQRGSVRAVYADREVILCGGVVNSPQLLNLSGIGDPGELAGAGVRTRIELPGVGKNLQDHISAAVNYRRREAGPLYRRMRADRIVRDLASAYFLGKGMATDLPSGSMAFLKSSPDSPVPDLQFKPVAAPMTATPHLGPLYRGYEDGFALRAIVIRPESRGHISLKTSDPRMAPRIVQNFLTRENDRKLLRTGLRMARDIGRQGPMRKYVDREIAPAGFSDGEIDEHIHATGITVHHPLGTCKMGTDADPMAVVDTSLRVRGTRGLRVVDASVMPDLVGGNINAPVIMIAEKAADLIAGRSLLSSN</sequence>
<evidence type="ECO:0000313" key="8">
    <source>
        <dbReference type="EMBL" id="SDA91258.1"/>
    </source>
</evidence>
<dbReference type="PANTHER" id="PTHR11552">
    <property type="entry name" value="GLUCOSE-METHANOL-CHOLINE GMC OXIDOREDUCTASE"/>
    <property type="match status" value="1"/>
</dbReference>
<dbReference type="Proteomes" id="UP000198588">
    <property type="component" value="Unassembled WGS sequence"/>
</dbReference>
<dbReference type="InterPro" id="IPR036188">
    <property type="entry name" value="FAD/NAD-bd_sf"/>
</dbReference>